<comment type="caution">
    <text evidence="1">The sequence shown here is derived from an EMBL/GenBank/DDBJ whole genome shotgun (WGS) entry which is preliminary data.</text>
</comment>
<reference evidence="1" key="2">
    <citation type="journal article" date="2021" name="PeerJ">
        <title>Extensive microbial diversity within the chicken gut microbiome revealed by metagenomics and culture.</title>
        <authorList>
            <person name="Gilroy R."/>
            <person name="Ravi A."/>
            <person name="Getino M."/>
            <person name="Pursley I."/>
            <person name="Horton D.L."/>
            <person name="Alikhan N.F."/>
            <person name="Baker D."/>
            <person name="Gharbi K."/>
            <person name="Hall N."/>
            <person name="Watson M."/>
            <person name="Adriaenssens E.M."/>
            <person name="Foster-Nyarko E."/>
            <person name="Jarju S."/>
            <person name="Secka A."/>
            <person name="Antonio M."/>
            <person name="Oren A."/>
            <person name="Chaudhuri R.R."/>
            <person name="La Ragione R."/>
            <person name="Hildebrand F."/>
            <person name="Pallen M.J."/>
        </authorList>
    </citation>
    <scope>NUCLEOTIDE SEQUENCE</scope>
    <source>
        <strain evidence="1">CHK199-13235</strain>
    </source>
</reference>
<proteinExistence type="predicted"/>
<accession>A0A9D1FP50</accession>
<reference evidence="1" key="1">
    <citation type="submission" date="2020-10" db="EMBL/GenBank/DDBJ databases">
        <authorList>
            <person name="Gilroy R."/>
        </authorList>
    </citation>
    <scope>NUCLEOTIDE SEQUENCE</scope>
    <source>
        <strain evidence="1">CHK199-13235</strain>
    </source>
</reference>
<evidence type="ECO:0008006" key="3">
    <source>
        <dbReference type="Google" id="ProtNLM"/>
    </source>
</evidence>
<gene>
    <name evidence="1" type="ORF">IAB51_10850</name>
</gene>
<sequence>MALFHPKEFDFSDTKTYDVWERRNLVRIDNLCNLSDPVELYPSEELRAVSEKILEARKNGRPVIVFYGAHVIKCGLSRYLIDLIKRGLITHIASNGAGSIHDFELAYLGGTSEHVPTAIEDGSFGMWEQTGGWMNEAIQQGFEKGCGYGEALAHYVEEHPERFPYREDCVFYTAYANGVPATYHVTMGTDIIHEHPSVDFAAIGGTSGRDFKIFVNSLKDLEGGVFLNIGSSVTGPEVFLKALSIVRNHGYMTRRITTGNFDIIPLGDYKSDVSKDHFHYYYRPRKNIMNRPVSLGGNGYYIYGNHMRTVPTLYHMLTDAQPEAE</sequence>
<dbReference type="Proteomes" id="UP000824002">
    <property type="component" value="Unassembled WGS sequence"/>
</dbReference>
<evidence type="ECO:0000313" key="1">
    <source>
        <dbReference type="EMBL" id="HIS77284.1"/>
    </source>
</evidence>
<dbReference type="Gene3D" id="3.40.50.10690">
    <property type="entry name" value="putative lor/sdh protein like domains"/>
    <property type="match status" value="1"/>
</dbReference>
<dbReference type="AlphaFoldDB" id="A0A9D1FP50"/>
<name>A0A9D1FP50_9FIRM</name>
<evidence type="ECO:0000313" key="2">
    <source>
        <dbReference type="Proteomes" id="UP000824002"/>
    </source>
</evidence>
<protein>
    <recommendedName>
        <fullName evidence="3">Deoxyhypusine synthase</fullName>
    </recommendedName>
</protein>
<organism evidence="1 2">
    <name type="scientific">Candidatus Merdivicinus excrementipullorum</name>
    <dbReference type="NCBI Taxonomy" id="2840867"/>
    <lineage>
        <taxon>Bacteria</taxon>
        <taxon>Bacillati</taxon>
        <taxon>Bacillota</taxon>
        <taxon>Clostridia</taxon>
        <taxon>Eubacteriales</taxon>
        <taxon>Oscillospiraceae</taxon>
        <taxon>Oscillospiraceae incertae sedis</taxon>
        <taxon>Candidatus Merdivicinus</taxon>
    </lineage>
</organism>
<dbReference type="EMBL" id="DVJP01000072">
    <property type="protein sequence ID" value="HIS77284.1"/>
    <property type="molecule type" value="Genomic_DNA"/>
</dbReference>